<feature type="domain" description="DUF3048" evidence="5">
    <location>
        <begin position="228"/>
        <end position="337"/>
    </location>
</feature>
<feature type="compositionally biased region" description="Low complexity" evidence="2">
    <location>
        <begin position="26"/>
        <end position="35"/>
    </location>
</feature>
<dbReference type="Pfam" id="PF11258">
    <property type="entry name" value="DUF3048"/>
    <property type="match status" value="1"/>
</dbReference>
<dbReference type="InterPro" id="IPR023158">
    <property type="entry name" value="YerB-like_sf"/>
</dbReference>
<evidence type="ECO:0000256" key="2">
    <source>
        <dbReference type="SAM" id="MobiDB-lite"/>
    </source>
</evidence>
<evidence type="ECO:0000256" key="3">
    <source>
        <dbReference type="SAM" id="SignalP"/>
    </source>
</evidence>
<feature type="domain" description="DUF3048" evidence="4">
    <location>
        <begin position="54"/>
        <end position="196"/>
    </location>
</feature>
<feature type="coiled-coil region" evidence="1">
    <location>
        <begin position="376"/>
        <end position="410"/>
    </location>
</feature>
<feature type="region of interest" description="Disordered" evidence="2">
    <location>
        <begin position="421"/>
        <end position="465"/>
    </location>
</feature>
<feature type="chain" id="PRO_5038624885" evidence="3">
    <location>
        <begin position="28"/>
        <end position="465"/>
    </location>
</feature>
<organism evidence="6 7">
    <name type="scientific">Candidatus Gemmiger avicola</name>
    <dbReference type="NCBI Taxonomy" id="2838605"/>
    <lineage>
        <taxon>Bacteria</taxon>
        <taxon>Bacillati</taxon>
        <taxon>Bacillota</taxon>
        <taxon>Clostridia</taxon>
        <taxon>Eubacteriales</taxon>
        <taxon>Gemmiger</taxon>
    </lineage>
</organism>
<dbReference type="EMBL" id="DWYG01000001">
    <property type="protein sequence ID" value="HJB40898.1"/>
    <property type="molecule type" value="Genomic_DNA"/>
</dbReference>
<proteinExistence type="predicted"/>
<dbReference type="InterPro" id="IPR035328">
    <property type="entry name" value="DUF3048_C"/>
</dbReference>
<dbReference type="PROSITE" id="PS51257">
    <property type="entry name" value="PROKAR_LIPOPROTEIN"/>
    <property type="match status" value="1"/>
</dbReference>
<feature type="signal peptide" evidence="3">
    <location>
        <begin position="1"/>
        <end position="27"/>
    </location>
</feature>
<evidence type="ECO:0000259" key="4">
    <source>
        <dbReference type="Pfam" id="PF11258"/>
    </source>
</evidence>
<feature type="region of interest" description="Disordered" evidence="2">
    <location>
        <begin position="26"/>
        <end position="54"/>
    </location>
</feature>
<dbReference type="SUPFAM" id="SSF159774">
    <property type="entry name" value="YerB-like"/>
    <property type="match status" value="1"/>
</dbReference>
<reference evidence="6" key="2">
    <citation type="submission" date="2021-04" db="EMBL/GenBank/DDBJ databases">
        <authorList>
            <person name="Gilroy R."/>
        </authorList>
    </citation>
    <scope>NUCLEOTIDE SEQUENCE</scope>
    <source>
        <strain evidence="6">ChiBcec8-13705</strain>
    </source>
</reference>
<accession>A0A9D2M5S2</accession>
<dbReference type="InterPro" id="IPR021416">
    <property type="entry name" value="DUF3048_N"/>
</dbReference>
<evidence type="ECO:0000313" key="7">
    <source>
        <dbReference type="Proteomes" id="UP000886803"/>
    </source>
</evidence>
<name>A0A9D2M5S2_9FIRM</name>
<comment type="caution">
    <text evidence="6">The sequence shown here is derived from an EMBL/GenBank/DDBJ whole genome shotgun (WGS) entry which is preliminary data.</text>
</comment>
<keyword evidence="3" id="KW-0732">Signal</keyword>
<protein>
    <submittedName>
        <fullName evidence="6">DUF3048 C-terminal domain-containing protein</fullName>
    </submittedName>
</protein>
<evidence type="ECO:0000313" key="6">
    <source>
        <dbReference type="EMBL" id="HJB40898.1"/>
    </source>
</evidence>
<dbReference type="AlphaFoldDB" id="A0A9D2M5S2"/>
<dbReference type="Proteomes" id="UP000886803">
    <property type="component" value="Unassembled WGS sequence"/>
</dbReference>
<dbReference type="Gene3D" id="3.50.90.10">
    <property type="entry name" value="YerB-like"/>
    <property type="match status" value="1"/>
</dbReference>
<sequence length="465" mass="48542">MKQRILALAAAAALLVGCAGAPASSGAAPTAAPTASPTPAPTATPEPQQTVNPLTGIDTGPEYANHRPFAVTLRTGEGVTPYWGISSADLVIAGLSEGYDPMLVAVFARVEEVGKVGPVGPARDLGLQFTLPLNAVPVHIDKNTYASNLLNALTYQDVDGYHVGTAAFAFDTDRQASGYREENCWYTTGELISAGLDSYGLDASGQNMTMFHFAQRPAPAAQNAAELTIRYSASNAEQFFYNSSTGQYEKNDPDGQATIDADNGTRASFRNILILYASSGVKDDGVTRQYDLSGGTGLYLTDGAWQEIRWQKGDATAPLALTTTEGGTLDVNPGKTYLAIYGGHYGQSLLITDSGGAEQTLPERMPLLDSAVSDEAAAEAQQIQDASDALRAAQQEVTAAEQAVTDAAATEDTADDTAAAERLAAAQSARDEAQAAYDTLVPPTPTPAPTDTPAEGETGTEETTE</sequence>
<dbReference type="Pfam" id="PF17479">
    <property type="entry name" value="DUF3048_C"/>
    <property type="match status" value="1"/>
</dbReference>
<evidence type="ECO:0000259" key="5">
    <source>
        <dbReference type="Pfam" id="PF17479"/>
    </source>
</evidence>
<keyword evidence="1" id="KW-0175">Coiled coil</keyword>
<reference evidence="6" key="1">
    <citation type="journal article" date="2021" name="PeerJ">
        <title>Extensive microbial diversity within the chicken gut microbiome revealed by metagenomics and culture.</title>
        <authorList>
            <person name="Gilroy R."/>
            <person name="Ravi A."/>
            <person name="Getino M."/>
            <person name="Pursley I."/>
            <person name="Horton D.L."/>
            <person name="Alikhan N.F."/>
            <person name="Baker D."/>
            <person name="Gharbi K."/>
            <person name="Hall N."/>
            <person name="Watson M."/>
            <person name="Adriaenssens E.M."/>
            <person name="Foster-Nyarko E."/>
            <person name="Jarju S."/>
            <person name="Secka A."/>
            <person name="Antonio M."/>
            <person name="Oren A."/>
            <person name="Chaudhuri R.R."/>
            <person name="La Ragione R."/>
            <person name="Hildebrand F."/>
            <person name="Pallen M.J."/>
        </authorList>
    </citation>
    <scope>NUCLEOTIDE SEQUENCE</scope>
    <source>
        <strain evidence="6">ChiBcec8-13705</strain>
    </source>
</reference>
<gene>
    <name evidence="6" type="ORF">H9945_00195</name>
</gene>
<evidence type="ECO:0000256" key="1">
    <source>
        <dbReference type="SAM" id="Coils"/>
    </source>
</evidence>